<dbReference type="SUPFAM" id="SSF56519">
    <property type="entry name" value="Penicillin binding protein dimerisation domain"/>
    <property type="match status" value="1"/>
</dbReference>
<dbReference type="Gene3D" id="3.40.710.10">
    <property type="entry name" value="DD-peptidase/beta-lactamase superfamily"/>
    <property type="match status" value="1"/>
</dbReference>
<dbReference type="Pfam" id="PF00905">
    <property type="entry name" value="Transpeptidase"/>
    <property type="match status" value="1"/>
</dbReference>
<dbReference type="Gene3D" id="3.30.450.330">
    <property type="match status" value="1"/>
</dbReference>
<evidence type="ECO:0000256" key="3">
    <source>
        <dbReference type="ARBA" id="ARBA00023136"/>
    </source>
</evidence>
<dbReference type="PATRIC" id="fig|1134406.4.peg.3294"/>
<proteinExistence type="inferred from homology"/>
<dbReference type="GO" id="GO:0071555">
    <property type="term" value="P:cell wall organization"/>
    <property type="evidence" value="ECO:0007669"/>
    <property type="project" value="TreeGrafter"/>
</dbReference>
<evidence type="ECO:0000259" key="5">
    <source>
        <dbReference type="Pfam" id="PF03717"/>
    </source>
</evidence>
<organism evidence="6 7">
    <name type="scientific">Ornatilinea apprima</name>
    <dbReference type="NCBI Taxonomy" id="1134406"/>
    <lineage>
        <taxon>Bacteria</taxon>
        <taxon>Bacillati</taxon>
        <taxon>Chloroflexota</taxon>
        <taxon>Anaerolineae</taxon>
        <taxon>Anaerolineales</taxon>
        <taxon>Anaerolineaceae</taxon>
        <taxon>Ornatilinea</taxon>
    </lineage>
</organism>
<dbReference type="SUPFAM" id="SSF56601">
    <property type="entry name" value="beta-lactamase/transpeptidase-like"/>
    <property type="match status" value="1"/>
</dbReference>
<name>A0A0P6XDF3_9CHLR</name>
<reference evidence="6 7" key="1">
    <citation type="submission" date="2015-07" db="EMBL/GenBank/DDBJ databases">
        <title>Genome sequence of Ornatilinea apprima DSM 23815.</title>
        <authorList>
            <person name="Hemp J."/>
            <person name="Ward L.M."/>
            <person name="Pace L.A."/>
            <person name="Fischer W.W."/>
        </authorList>
    </citation>
    <scope>NUCLEOTIDE SEQUENCE [LARGE SCALE GENOMIC DNA]</scope>
    <source>
        <strain evidence="6 7">P3M-1</strain>
    </source>
</reference>
<evidence type="ECO:0000259" key="4">
    <source>
        <dbReference type="Pfam" id="PF00905"/>
    </source>
</evidence>
<dbReference type="GO" id="GO:0008658">
    <property type="term" value="F:penicillin binding"/>
    <property type="evidence" value="ECO:0007669"/>
    <property type="project" value="InterPro"/>
</dbReference>
<dbReference type="Pfam" id="PF03717">
    <property type="entry name" value="PBP_dimer"/>
    <property type="match status" value="1"/>
</dbReference>
<evidence type="ECO:0000256" key="2">
    <source>
        <dbReference type="ARBA" id="ARBA00007171"/>
    </source>
</evidence>
<dbReference type="PANTHER" id="PTHR30627">
    <property type="entry name" value="PEPTIDOGLYCAN D,D-TRANSPEPTIDASE"/>
    <property type="match status" value="1"/>
</dbReference>
<feature type="domain" description="Penicillin-binding protein dimerisation" evidence="5">
    <location>
        <begin position="38"/>
        <end position="182"/>
    </location>
</feature>
<accession>A0A0P6XDF3</accession>
<dbReference type="InterPro" id="IPR036138">
    <property type="entry name" value="PBP_dimer_sf"/>
</dbReference>
<comment type="subcellular location">
    <subcellularLocation>
        <location evidence="1">Membrane</location>
    </subcellularLocation>
</comment>
<comment type="caution">
    <text evidence="6">The sequence shown here is derived from an EMBL/GenBank/DDBJ whole genome shotgun (WGS) entry which is preliminary data.</text>
</comment>
<dbReference type="STRING" id="1134406.ADN00_07360"/>
<dbReference type="InterPro" id="IPR001460">
    <property type="entry name" value="PCN-bd_Tpept"/>
</dbReference>
<evidence type="ECO:0000313" key="6">
    <source>
        <dbReference type="EMBL" id="KPL78276.1"/>
    </source>
</evidence>
<evidence type="ECO:0008006" key="8">
    <source>
        <dbReference type="Google" id="ProtNLM"/>
    </source>
</evidence>
<sequence length="582" mass="64859">MGGLIIFQVGRLQFSTSADANTLRTRIEKDYGERSEVIQPVRGQIYDRWGNLLAGNREMFELGVDLNQVRLAQNQDTIANVLAATLQLKPYDKPHDIDYYTNAFNGALANENSVYLMLENQVSPEQISQIEALVKQYSKNYDSKSKTPGKDTLAGLTWSPKLMRFYPEGDLAGNVLGFVTEFNGPFYGVEEKYNDLLSGVPLTTTVSYDPNKINNEQSIPHGADLVLTIDRDVQLAMEQILDQSVQDTGSEGGVIIVMDPRNGEILAMATNPRPNLNEFLTFVNNNKYFNPAIDKTYEPGSVFKLITMGAAIDVGAVTPDTPYFDQGYYYNGGITIRNWNGGAWYDQTMTTCMVHSLNVCLAEMAFEKLQQDRFYDYLNRFQFNRRTNIDLAGESMQRPPLPGDNGWYLATFLTQSFGQGIAVTPIQMTMAASSLANDGKMMAPRVVRSIIQDGIQYNTQEVVAGMPIKPETAKTMTEMMAVSVEDEASKAKSEHYRMAGKTGTASVVIDGQYSDSVTNTSFLGWGPVDDPRMLVYIWLEKPESSEWSSVVTAPVFKEVVEKLGVLLEIPPDDIRKQILAQN</sequence>
<evidence type="ECO:0000256" key="1">
    <source>
        <dbReference type="ARBA" id="ARBA00004370"/>
    </source>
</evidence>
<keyword evidence="7" id="KW-1185">Reference proteome</keyword>
<dbReference type="GO" id="GO:0005886">
    <property type="term" value="C:plasma membrane"/>
    <property type="evidence" value="ECO:0007669"/>
    <property type="project" value="TreeGrafter"/>
</dbReference>
<keyword evidence="3" id="KW-0472">Membrane</keyword>
<dbReference type="InterPro" id="IPR012338">
    <property type="entry name" value="Beta-lactam/transpept-like"/>
</dbReference>
<dbReference type="Proteomes" id="UP000050417">
    <property type="component" value="Unassembled WGS sequence"/>
</dbReference>
<gene>
    <name evidence="6" type="ORF">ADN00_07360</name>
</gene>
<dbReference type="InterPro" id="IPR005311">
    <property type="entry name" value="PBP_dimer"/>
</dbReference>
<dbReference type="Gene3D" id="3.90.1310.10">
    <property type="entry name" value="Penicillin-binding protein 2a (Domain 2)"/>
    <property type="match status" value="1"/>
</dbReference>
<dbReference type="InterPro" id="IPR050515">
    <property type="entry name" value="Beta-lactam/transpept"/>
</dbReference>
<comment type="similarity">
    <text evidence="2">Belongs to the transpeptidase family.</text>
</comment>
<protein>
    <recommendedName>
        <fullName evidence="8">Penicillin-binding protein 2</fullName>
    </recommendedName>
</protein>
<dbReference type="AlphaFoldDB" id="A0A0P6XDF3"/>
<evidence type="ECO:0000313" key="7">
    <source>
        <dbReference type="Proteomes" id="UP000050417"/>
    </source>
</evidence>
<dbReference type="EMBL" id="LGCL01000019">
    <property type="protein sequence ID" value="KPL78276.1"/>
    <property type="molecule type" value="Genomic_DNA"/>
</dbReference>
<feature type="domain" description="Penicillin-binding protein transpeptidase" evidence="4">
    <location>
        <begin position="253"/>
        <end position="560"/>
    </location>
</feature>